<keyword evidence="3" id="KW-1185">Reference proteome</keyword>
<protein>
    <submittedName>
        <fullName evidence="2">Uncharacterized protein</fullName>
    </submittedName>
</protein>
<evidence type="ECO:0000256" key="1">
    <source>
        <dbReference type="SAM" id="Phobius"/>
    </source>
</evidence>
<keyword evidence="1" id="KW-0472">Membrane</keyword>
<reference evidence="2" key="1">
    <citation type="submission" date="2022-07" db="EMBL/GenBank/DDBJ databases">
        <title>Phylogenomic reconstructions and comparative analyses of Kickxellomycotina fungi.</title>
        <authorList>
            <person name="Reynolds N.K."/>
            <person name="Stajich J.E."/>
            <person name="Barry K."/>
            <person name="Grigoriev I.V."/>
            <person name="Crous P."/>
            <person name="Smith M.E."/>
        </authorList>
    </citation>
    <scope>NUCLEOTIDE SEQUENCE</scope>
    <source>
        <strain evidence="2">NBRC 105413</strain>
    </source>
</reference>
<keyword evidence="1" id="KW-0812">Transmembrane</keyword>
<sequence length="378" mass="42424">MIFGLASNNTPRGKLQPYMGAIKLISLVSGSVVASIMGLYVAMNYYLDSTYPVSALIERKETRKLLRGAAMREHLVPNPQIAYVFLLRALEQIYADKQLSEDSAEVQEIVVRLASAASKMGEREPAERMLEDCWAKIADNQGELKNEEYEGVWQRQQICRIAQVLGPLVTEKGDFDRALQIYGVALQASRQLDNSQVDIKERDRLRAQTAGFVASLGENFALKGDFESASVLLQGLLAEIRDRNQLVTKESSKKIDQWTCLDAVVMLDLAQVFGQQGKNEESEAWTNSALAATTRHEGVRACDNCYTHSIYHLGTLAEKTGKVDDALIMYRKALEHGRKTKTGNLEQIKLSINKIEPEKTDQKKKIINHNEKKLEYVL</sequence>
<name>A0A9W7XRK0_9FUNG</name>
<dbReference type="AlphaFoldDB" id="A0A9W7XRK0"/>
<feature type="transmembrane region" description="Helical" evidence="1">
    <location>
        <begin position="21"/>
        <end position="47"/>
    </location>
</feature>
<organism evidence="2 3">
    <name type="scientific">Coemansia asiatica</name>
    <dbReference type="NCBI Taxonomy" id="1052880"/>
    <lineage>
        <taxon>Eukaryota</taxon>
        <taxon>Fungi</taxon>
        <taxon>Fungi incertae sedis</taxon>
        <taxon>Zoopagomycota</taxon>
        <taxon>Kickxellomycotina</taxon>
        <taxon>Kickxellomycetes</taxon>
        <taxon>Kickxellales</taxon>
        <taxon>Kickxellaceae</taxon>
        <taxon>Coemansia</taxon>
    </lineage>
</organism>
<proteinExistence type="predicted"/>
<dbReference type="EMBL" id="JANBOH010000013">
    <property type="protein sequence ID" value="KAJ1648023.1"/>
    <property type="molecule type" value="Genomic_DNA"/>
</dbReference>
<dbReference type="Gene3D" id="1.25.40.10">
    <property type="entry name" value="Tetratricopeptide repeat domain"/>
    <property type="match status" value="1"/>
</dbReference>
<dbReference type="InterPro" id="IPR019734">
    <property type="entry name" value="TPR_rpt"/>
</dbReference>
<accession>A0A9W7XRK0</accession>
<dbReference type="InterPro" id="IPR011990">
    <property type="entry name" value="TPR-like_helical_dom_sf"/>
</dbReference>
<dbReference type="SUPFAM" id="SSF48452">
    <property type="entry name" value="TPR-like"/>
    <property type="match status" value="1"/>
</dbReference>
<evidence type="ECO:0000313" key="3">
    <source>
        <dbReference type="Proteomes" id="UP001145021"/>
    </source>
</evidence>
<keyword evidence="1" id="KW-1133">Transmembrane helix</keyword>
<evidence type="ECO:0000313" key="2">
    <source>
        <dbReference type="EMBL" id="KAJ1648023.1"/>
    </source>
</evidence>
<dbReference type="Proteomes" id="UP001145021">
    <property type="component" value="Unassembled WGS sequence"/>
</dbReference>
<comment type="caution">
    <text evidence="2">The sequence shown here is derived from an EMBL/GenBank/DDBJ whole genome shotgun (WGS) entry which is preliminary data.</text>
</comment>
<dbReference type="Pfam" id="PF13181">
    <property type="entry name" value="TPR_8"/>
    <property type="match status" value="1"/>
</dbReference>
<gene>
    <name evidence="2" type="ORF">LPJ64_000640</name>
</gene>